<keyword evidence="1" id="KW-0732">Signal</keyword>
<keyword evidence="3" id="KW-1185">Reference proteome</keyword>
<feature type="chain" id="PRO_5046985352" evidence="1">
    <location>
        <begin position="24"/>
        <end position="202"/>
    </location>
</feature>
<evidence type="ECO:0000313" key="2">
    <source>
        <dbReference type="EMBL" id="MEK7951437.1"/>
    </source>
</evidence>
<gene>
    <name evidence="2" type="ORF">WKV53_13050</name>
</gene>
<name>A0ABU9AWL4_9BACT</name>
<comment type="caution">
    <text evidence="2">The sequence shown here is derived from an EMBL/GenBank/DDBJ whole genome shotgun (WGS) entry which is preliminary data.</text>
</comment>
<dbReference type="RefSeq" id="WP_341405041.1">
    <property type="nucleotide sequence ID" value="NZ_JBBUKT010000004.1"/>
</dbReference>
<evidence type="ECO:0000256" key="1">
    <source>
        <dbReference type="SAM" id="SignalP"/>
    </source>
</evidence>
<dbReference type="Proteomes" id="UP001371305">
    <property type="component" value="Unassembled WGS sequence"/>
</dbReference>
<feature type="signal peptide" evidence="1">
    <location>
        <begin position="1"/>
        <end position="23"/>
    </location>
</feature>
<reference evidence="2 3" key="1">
    <citation type="submission" date="2024-04" db="EMBL/GenBank/DDBJ databases">
        <title>Luteolibacter sp. isolated from soil.</title>
        <authorList>
            <person name="An J."/>
        </authorList>
    </citation>
    <scope>NUCLEOTIDE SEQUENCE [LARGE SCALE GENOMIC DNA]</scope>
    <source>
        <strain evidence="2 3">Y139</strain>
    </source>
</reference>
<evidence type="ECO:0000313" key="3">
    <source>
        <dbReference type="Proteomes" id="UP001371305"/>
    </source>
</evidence>
<protein>
    <submittedName>
        <fullName evidence="2">Uncharacterized protein</fullName>
    </submittedName>
</protein>
<dbReference type="EMBL" id="JBBUKT010000004">
    <property type="protein sequence ID" value="MEK7951437.1"/>
    <property type="molecule type" value="Genomic_DNA"/>
</dbReference>
<sequence>MKTGALALALALILGLLLLPAHAAEPERSAEEKFIIASLEKLPARMKLKFDIPFPKDWDTDEHSKQPIAIMEIDGAKVCITQPKMQPYDGHGTIEWMIGPEDPKRLIQENVQCFLHLDDSGEFFQIGLLVSNDPWTAEDRVDHQLRRRDDETGPAFFERALLTYRLRAKKAKDPVFAARVLTTVEKISTIVQQLRKEEAAHK</sequence>
<accession>A0ABU9AWL4</accession>
<proteinExistence type="predicted"/>
<organism evidence="2 3">
    <name type="scientific">Luteolibacter soli</name>
    <dbReference type="NCBI Taxonomy" id="3135280"/>
    <lineage>
        <taxon>Bacteria</taxon>
        <taxon>Pseudomonadati</taxon>
        <taxon>Verrucomicrobiota</taxon>
        <taxon>Verrucomicrobiia</taxon>
        <taxon>Verrucomicrobiales</taxon>
        <taxon>Verrucomicrobiaceae</taxon>
        <taxon>Luteolibacter</taxon>
    </lineage>
</organism>